<keyword evidence="1" id="KW-0472">Membrane</keyword>
<feature type="domain" description="Glycosyltransferase subfamily 4-like N-terminal" evidence="2">
    <location>
        <begin position="69"/>
        <end position="179"/>
    </location>
</feature>
<dbReference type="InterPro" id="IPR028098">
    <property type="entry name" value="Glyco_trans_4-like_N"/>
</dbReference>
<evidence type="ECO:0000259" key="2">
    <source>
        <dbReference type="Pfam" id="PF13439"/>
    </source>
</evidence>
<dbReference type="SUPFAM" id="SSF53756">
    <property type="entry name" value="UDP-Glycosyltransferase/glycogen phosphorylase"/>
    <property type="match status" value="1"/>
</dbReference>
<dbReference type="EMBL" id="CP021083">
    <property type="protein sequence ID" value="ASN83096.1"/>
    <property type="molecule type" value="Genomic_DNA"/>
</dbReference>
<name>A0A221T2M0_9DEIO</name>
<accession>A0A221T2M0</accession>
<gene>
    <name evidence="3" type="ORF">DFI_18155</name>
</gene>
<dbReference type="Pfam" id="PF13439">
    <property type="entry name" value="Glyco_transf_4"/>
    <property type="match status" value="1"/>
</dbReference>
<evidence type="ECO:0000256" key="1">
    <source>
        <dbReference type="SAM" id="Phobius"/>
    </source>
</evidence>
<protein>
    <recommendedName>
        <fullName evidence="2">Glycosyltransferase subfamily 4-like N-terminal domain-containing protein</fullName>
    </recommendedName>
</protein>
<dbReference type="Pfam" id="PF13692">
    <property type="entry name" value="Glyco_trans_1_4"/>
    <property type="match status" value="1"/>
</dbReference>
<dbReference type="Gene3D" id="3.40.50.2000">
    <property type="entry name" value="Glycogen Phosphorylase B"/>
    <property type="match status" value="2"/>
</dbReference>
<proteinExistence type="predicted"/>
<dbReference type="GO" id="GO:0016757">
    <property type="term" value="F:glycosyltransferase activity"/>
    <property type="evidence" value="ECO:0007669"/>
    <property type="project" value="TreeGrafter"/>
</dbReference>
<evidence type="ECO:0000313" key="3">
    <source>
        <dbReference type="EMBL" id="ASN83096.1"/>
    </source>
</evidence>
<geneLocation type="plasmid" evidence="4">
    <name>pdfi2</name>
</geneLocation>
<dbReference type="PANTHER" id="PTHR12526:SF590">
    <property type="entry name" value="ALPHA-MALTOSE-1-PHOSPHATE SYNTHASE"/>
    <property type="match status" value="1"/>
</dbReference>
<dbReference type="STRING" id="317577.GCA_000419625_03355"/>
<feature type="transmembrane region" description="Helical" evidence="1">
    <location>
        <begin position="94"/>
        <end position="115"/>
    </location>
</feature>
<dbReference type="RefSeq" id="WP_081425746.1">
    <property type="nucleotide sequence ID" value="NZ_CP021083.1"/>
</dbReference>
<dbReference type="Proteomes" id="UP000259030">
    <property type="component" value="Plasmid pDFI2"/>
</dbReference>
<keyword evidence="4" id="KW-1185">Reference proteome</keyword>
<dbReference type="AlphaFoldDB" id="A0A221T2M0"/>
<dbReference type="PANTHER" id="PTHR12526">
    <property type="entry name" value="GLYCOSYLTRANSFERASE"/>
    <property type="match status" value="1"/>
</dbReference>
<organism evidence="3 4">
    <name type="scientific">Deinococcus ficus</name>
    <dbReference type="NCBI Taxonomy" id="317577"/>
    <lineage>
        <taxon>Bacteria</taxon>
        <taxon>Thermotogati</taxon>
        <taxon>Deinococcota</taxon>
        <taxon>Deinococci</taxon>
        <taxon>Deinococcales</taxon>
        <taxon>Deinococcaceae</taxon>
        <taxon>Deinococcus</taxon>
    </lineage>
</organism>
<keyword evidence="1" id="KW-1133">Transmembrane helix</keyword>
<dbReference type="KEGG" id="dfc:DFI_18155"/>
<evidence type="ECO:0000313" key="4">
    <source>
        <dbReference type="Proteomes" id="UP000259030"/>
    </source>
</evidence>
<keyword evidence="3" id="KW-0614">Plasmid</keyword>
<reference evidence="3 4" key="1">
    <citation type="submission" date="2017-05" db="EMBL/GenBank/DDBJ databases">
        <title>The complete genome sequence of Deinococcus ficus isolated from the rhizosphere of the Ficus religiosa L. in Taiwan.</title>
        <authorList>
            <person name="Wu K.-M."/>
            <person name="Liao T.-L."/>
            <person name="Liu Y.-M."/>
            <person name="Young C.-C."/>
            <person name="Tsai S.-F."/>
        </authorList>
    </citation>
    <scope>NUCLEOTIDE SEQUENCE [LARGE SCALE GENOMIC DNA]</scope>
    <source>
        <strain evidence="3 4">CC-FR2-10</strain>
        <plasmid evidence="4">pdfi2</plasmid>
    </source>
</reference>
<sequence length="371" mass="41193">MYRVMGVDTEGDVDFRVVRGRNLSLYRALSAHAQIVDRFTPALSGMPMMMNYASSFRPHPYRWKGVANLNPRTFRVRSDLALRRLNARRGQFDVVLQIFGMFSVAGHGFPVALYLDNTMALTMRHYPQWNPMSDRERREWLILEREAYHAADRIFAMSQAVHQSLLDDYGVPADKVLTVGAGANFTIDPDGKDAYDQQTALFVAYEFDRNGGRTLLDAWRRVRADLPGARLQIVGPRRPVALALPPGVEWFGPVRDRERLRSLFHGATVFVLPSVFNPFPHVLREAMAVGLPCVSTNHVAIPEIVMDGVTGSLVAVDDVPALAGALTELLGQPAMARQYGQAGLEAVSHAMSWDQVGALVADQLKVLAAQP</sequence>
<keyword evidence="1" id="KW-0812">Transmembrane</keyword>
<dbReference type="CDD" id="cd03801">
    <property type="entry name" value="GT4_PimA-like"/>
    <property type="match status" value="1"/>
</dbReference>